<dbReference type="InterPro" id="IPR036397">
    <property type="entry name" value="RNaseH_sf"/>
</dbReference>
<sequence length="264" mass="30923">MKPGYFKRDKNIKITANKQFERICTDIYGSFPISDYKTNCLRETGYILTVTDIFTRFTKLFFSERIDARFIKKSLETWFTKHGKPKVLISDNGRQYINQILKNYLHEKDISHILIPEYTSSSNGISERLNKTLSFILTANKGKSIHDIIRRGENNLNYNHNRSIGTSPIALATGKDPFDIFRLSLNRPRRKTKHHSTRKRTTWKLGDSVYIRNFKSHKLGSKYDSTPRWIVEVGKKGLWVKLEDNPGWTHSKNIKLAREGSMWY</sequence>
<dbReference type="EMBL" id="SBJO01000232">
    <property type="protein sequence ID" value="KAF9761964.1"/>
    <property type="molecule type" value="Genomic_DNA"/>
</dbReference>
<accession>A0A9P6GXW9</accession>
<keyword evidence="3" id="KW-1185">Reference proteome</keyword>
<organism evidence="2 3">
    <name type="scientific">Nosema granulosis</name>
    <dbReference type="NCBI Taxonomy" id="83296"/>
    <lineage>
        <taxon>Eukaryota</taxon>
        <taxon>Fungi</taxon>
        <taxon>Fungi incertae sedis</taxon>
        <taxon>Microsporidia</taxon>
        <taxon>Nosematidae</taxon>
        <taxon>Nosema</taxon>
    </lineage>
</organism>
<dbReference type="GO" id="GO:0015074">
    <property type="term" value="P:DNA integration"/>
    <property type="evidence" value="ECO:0007669"/>
    <property type="project" value="InterPro"/>
</dbReference>
<dbReference type="PANTHER" id="PTHR37984">
    <property type="entry name" value="PROTEIN CBG26694"/>
    <property type="match status" value="1"/>
</dbReference>
<dbReference type="Proteomes" id="UP000740883">
    <property type="component" value="Unassembled WGS sequence"/>
</dbReference>
<reference evidence="2 3" key="1">
    <citation type="journal article" date="2020" name="Genome Biol. Evol.">
        <title>Comparative genomics of strictly vertically transmitted, feminizing microsporidia endosymbionts of amphipod crustaceans.</title>
        <authorList>
            <person name="Cormier A."/>
            <person name="Chebbi M.A."/>
            <person name="Giraud I."/>
            <person name="Wattier R."/>
            <person name="Teixeira M."/>
            <person name="Gilbert C."/>
            <person name="Rigaud T."/>
            <person name="Cordaux R."/>
        </authorList>
    </citation>
    <scope>NUCLEOTIDE SEQUENCE [LARGE SCALE GENOMIC DNA]</scope>
    <source>
        <strain evidence="2 3">Ou3-Ou53</strain>
    </source>
</reference>
<dbReference type="InterPro" id="IPR050951">
    <property type="entry name" value="Retrovirus_Pol_polyprotein"/>
</dbReference>
<dbReference type="InterPro" id="IPR001584">
    <property type="entry name" value="Integrase_cat-core"/>
</dbReference>
<dbReference type="Pfam" id="PF00665">
    <property type="entry name" value="rve"/>
    <property type="match status" value="1"/>
</dbReference>
<dbReference type="AlphaFoldDB" id="A0A9P6GXW9"/>
<comment type="caution">
    <text evidence="2">The sequence shown here is derived from an EMBL/GenBank/DDBJ whole genome shotgun (WGS) entry which is preliminary data.</text>
</comment>
<dbReference type="PANTHER" id="PTHR37984:SF5">
    <property type="entry name" value="PROTEIN NYNRIN-LIKE"/>
    <property type="match status" value="1"/>
</dbReference>
<evidence type="ECO:0000259" key="1">
    <source>
        <dbReference type="PROSITE" id="PS50994"/>
    </source>
</evidence>
<dbReference type="GO" id="GO:0005634">
    <property type="term" value="C:nucleus"/>
    <property type="evidence" value="ECO:0007669"/>
    <property type="project" value="UniProtKB-ARBA"/>
</dbReference>
<dbReference type="OrthoDB" id="2195336at2759"/>
<dbReference type="Gene3D" id="3.30.420.10">
    <property type="entry name" value="Ribonuclease H-like superfamily/Ribonuclease H"/>
    <property type="match status" value="1"/>
</dbReference>
<gene>
    <name evidence="2" type="ORF">NGRA_2302</name>
</gene>
<dbReference type="SUPFAM" id="SSF53098">
    <property type="entry name" value="Ribonuclease H-like"/>
    <property type="match status" value="1"/>
</dbReference>
<dbReference type="InterPro" id="IPR012337">
    <property type="entry name" value="RNaseH-like_sf"/>
</dbReference>
<evidence type="ECO:0000313" key="2">
    <source>
        <dbReference type="EMBL" id="KAF9761964.1"/>
    </source>
</evidence>
<dbReference type="PROSITE" id="PS50994">
    <property type="entry name" value="INTEGRASE"/>
    <property type="match status" value="1"/>
</dbReference>
<feature type="domain" description="Integrase catalytic" evidence="1">
    <location>
        <begin position="1"/>
        <end position="185"/>
    </location>
</feature>
<proteinExistence type="predicted"/>
<name>A0A9P6GXW9_9MICR</name>
<dbReference type="GO" id="GO:0003676">
    <property type="term" value="F:nucleic acid binding"/>
    <property type="evidence" value="ECO:0007669"/>
    <property type="project" value="InterPro"/>
</dbReference>
<protein>
    <recommendedName>
        <fullName evidence="1">Integrase catalytic domain-containing protein</fullName>
    </recommendedName>
</protein>
<evidence type="ECO:0000313" key="3">
    <source>
        <dbReference type="Proteomes" id="UP000740883"/>
    </source>
</evidence>